<dbReference type="Proteomes" id="UP000265703">
    <property type="component" value="Unassembled WGS sequence"/>
</dbReference>
<dbReference type="EMBL" id="QKYT01000104">
    <property type="protein sequence ID" value="RIA93404.1"/>
    <property type="molecule type" value="Genomic_DNA"/>
</dbReference>
<dbReference type="AlphaFoldDB" id="A0A397TEU1"/>
<sequence length="106" mass="13044">MREELERLRLQRRDNKYITTLIYLGEIREGDEVMYNDEHICFLSVRRRQAYITYYGVEFFSINIFLAKYLQVIYPERDSTKNPYANERRPFSIRDISYDELKLKSR</sequence>
<evidence type="ECO:0000313" key="2">
    <source>
        <dbReference type="Proteomes" id="UP000265703"/>
    </source>
</evidence>
<name>A0A397TEU1_9GLOM</name>
<proteinExistence type="predicted"/>
<accession>A0A397TEU1</accession>
<keyword evidence="2" id="KW-1185">Reference proteome</keyword>
<organism evidence="1 2">
    <name type="scientific">Glomus cerebriforme</name>
    <dbReference type="NCBI Taxonomy" id="658196"/>
    <lineage>
        <taxon>Eukaryota</taxon>
        <taxon>Fungi</taxon>
        <taxon>Fungi incertae sedis</taxon>
        <taxon>Mucoromycota</taxon>
        <taxon>Glomeromycotina</taxon>
        <taxon>Glomeromycetes</taxon>
        <taxon>Glomerales</taxon>
        <taxon>Glomeraceae</taxon>
        <taxon>Glomus</taxon>
    </lineage>
</organism>
<protein>
    <submittedName>
        <fullName evidence="1">Uncharacterized protein</fullName>
    </submittedName>
</protein>
<reference evidence="1 2" key="1">
    <citation type="submission" date="2018-06" db="EMBL/GenBank/DDBJ databases">
        <title>Comparative genomics reveals the genomic features of Rhizophagus irregularis, R. cerebriforme, R. diaphanum and Gigaspora rosea, and their symbiotic lifestyle signature.</title>
        <authorList>
            <person name="Morin E."/>
            <person name="San Clemente H."/>
            <person name="Chen E.C.H."/>
            <person name="De La Providencia I."/>
            <person name="Hainaut M."/>
            <person name="Kuo A."/>
            <person name="Kohler A."/>
            <person name="Murat C."/>
            <person name="Tang N."/>
            <person name="Roy S."/>
            <person name="Loubradou J."/>
            <person name="Henrissat B."/>
            <person name="Grigoriev I.V."/>
            <person name="Corradi N."/>
            <person name="Roux C."/>
            <person name="Martin F.M."/>
        </authorList>
    </citation>
    <scope>NUCLEOTIDE SEQUENCE [LARGE SCALE GENOMIC DNA]</scope>
    <source>
        <strain evidence="1 2">DAOM 227022</strain>
    </source>
</reference>
<evidence type="ECO:0000313" key="1">
    <source>
        <dbReference type="EMBL" id="RIA93404.1"/>
    </source>
</evidence>
<comment type="caution">
    <text evidence="1">The sequence shown here is derived from an EMBL/GenBank/DDBJ whole genome shotgun (WGS) entry which is preliminary data.</text>
</comment>
<gene>
    <name evidence="1" type="ORF">C1645_735526</name>
</gene>